<sequence length="161" mass="17803">MIKVEKTVLIKAGISQVWDLVSDMGGVYKYHPLVKKSPVLSENAVGIGATRRCEFYDGNSVVEEIVELKEGKELKVALSNFSMPFKSADAIMRLEKASDKSTLVTIQMSYKMKYGVFGSILGYFMIKPIMKMTFVKVLKGLNDHVTTGKLIGEKGALLQMG</sequence>
<evidence type="ECO:0008006" key="3">
    <source>
        <dbReference type="Google" id="ProtNLM"/>
    </source>
</evidence>
<organism evidence="1 2">
    <name type="scientific">Octadecabacter antarcticus 307</name>
    <dbReference type="NCBI Taxonomy" id="391626"/>
    <lineage>
        <taxon>Bacteria</taxon>
        <taxon>Pseudomonadati</taxon>
        <taxon>Pseudomonadota</taxon>
        <taxon>Alphaproteobacteria</taxon>
        <taxon>Rhodobacterales</taxon>
        <taxon>Roseobacteraceae</taxon>
        <taxon>Octadecabacter</taxon>
    </lineage>
</organism>
<dbReference type="Gene3D" id="3.30.530.20">
    <property type="match status" value="1"/>
</dbReference>
<dbReference type="SUPFAM" id="SSF55961">
    <property type="entry name" value="Bet v1-like"/>
    <property type="match status" value="1"/>
</dbReference>
<dbReference type="PANTHER" id="PTHR39332">
    <property type="entry name" value="BLL4707 PROTEIN"/>
    <property type="match status" value="1"/>
</dbReference>
<evidence type="ECO:0000313" key="2">
    <source>
        <dbReference type="Proteomes" id="UP000005307"/>
    </source>
</evidence>
<name>M9R6Z5_9RHOB</name>
<dbReference type="RefSeq" id="WP_015498159.1">
    <property type="nucleotide sequence ID" value="NC_020911.1"/>
</dbReference>
<evidence type="ECO:0000313" key="1">
    <source>
        <dbReference type="EMBL" id="AGI66101.1"/>
    </source>
</evidence>
<gene>
    <name evidence="1" type="ORF">OAN307_c03480</name>
</gene>
<dbReference type="OrthoDB" id="1364128at2"/>
<dbReference type="Pfam" id="PF10604">
    <property type="entry name" value="Polyketide_cyc2"/>
    <property type="match status" value="1"/>
</dbReference>
<dbReference type="InterPro" id="IPR019587">
    <property type="entry name" value="Polyketide_cyclase/dehydratase"/>
</dbReference>
<dbReference type="AlphaFoldDB" id="M9R6Z5"/>
<dbReference type="EMBL" id="CP003740">
    <property type="protein sequence ID" value="AGI66101.1"/>
    <property type="molecule type" value="Genomic_DNA"/>
</dbReference>
<protein>
    <recommendedName>
        <fullName evidence="3">SRPBCC family protein</fullName>
    </recommendedName>
</protein>
<dbReference type="InterPro" id="IPR023393">
    <property type="entry name" value="START-like_dom_sf"/>
</dbReference>
<keyword evidence="2" id="KW-1185">Reference proteome</keyword>
<dbReference type="eggNOG" id="COG3832">
    <property type="taxonomic scope" value="Bacteria"/>
</dbReference>
<dbReference type="CDD" id="cd07821">
    <property type="entry name" value="PYR_PYL_RCAR_like"/>
    <property type="match status" value="1"/>
</dbReference>
<proteinExistence type="predicted"/>
<accession>M9R6Z5</accession>
<dbReference type="STRING" id="391626.OAN307_c03480"/>
<dbReference type="PANTHER" id="PTHR39332:SF7">
    <property type="entry name" value="SRPBCC FAMILY PROTEIN"/>
    <property type="match status" value="1"/>
</dbReference>
<reference evidence="1 2" key="1">
    <citation type="journal article" date="2013" name="PLoS ONE">
        <title>Poles Apart: Arctic and Antarctic Octadecabacter strains Share High Genome Plasticity and a New Type of Xanthorhodopsin.</title>
        <authorList>
            <person name="Vollmers J."/>
            <person name="Voget S."/>
            <person name="Dietrich S."/>
            <person name="Gollnow K."/>
            <person name="Smits M."/>
            <person name="Meyer K."/>
            <person name="Brinkhoff T."/>
            <person name="Simon M."/>
            <person name="Daniel R."/>
        </authorList>
    </citation>
    <scope>NUCLEOTIDE SEQUENCE [LARGE SCALE GENOMIC DNA]</scope>
    <source>
        <strain evidence="1 2">307</strain>
    </source>
</reference>
<dbReference type="Proteomes" id="UP000005307">
    <property type="component" value="Chromosome"/>
</dbReference>
<dbReference type="KEGG" id="oat:OAN307_c03480"/>
<dbReference type="HOGENOM" id="CLU_1601022_0_0_5"/>